<reference evidence="4" key="1">
    <citation type="journal article" date="2019" name="Int. J. Syst. Evol. Microbiol.">
        <title>The Global Catalogue of Microorganisms (GCM) 10K type strain sequencing project: providing services to taxonomists for standard genome sequencing and annotation.</title>
        <authorList>
            <consortium name="The Broad Institute Genomics Platform"/>
            <consortium name="The Broad Institute Genome Sequencing Center for Infectious Disease"/>
            <person name="Wu L."/>
            <person name="Ma J."/>
        </authorList>
    </citation>
    <scope>NUCLEOTIDE SEQUENCE [LARGE SCALE GENOMIC DNA]</scope>
    <source>
        <strain evidence="4">CGMCC 4.7242</strain>
    </source>
</reference>
<protein>
    <recommendedName>
        <fullName evidence="5">DUF3311 domain-containing protein</fullName>
    </recommendedName>
</protein>
<evidence type="ECO:0000256" key="2">
    <source>
        <dbReference type="SAM" id="Phobius"/>
    </source>
</evidence>
<sequence length="103" mass="11058">MAPAGLPGRPLYLARQNYRRRRMMDLARLLPLLATGLVLLPLLWLPATGAINTVATKIYLFALWFVLIVAAAILSRVLPVDDDGQHGDGARGDGARGDGGRAP</sequence>
<evidence type="ECO:0000313" key="4">
    <source>
        <dbReference type="Proteomes" id="UP001597353"/>
    </source>
</evidence>
<dbReference type="EMBL" id="JBHUGH010000037">
    <property type="protein sequence ID" value="MFD1914301.1"/>
    <property type="molecule type" value="Genomic_DNA"/>
</dbReference>
<dbReference type="RefSeq" id="WP_390265546.1">
    <property type="nucleotide sequence ID" value="NZ_JBHUGH010000037.1"/>
</dbReference>
<name>A0ABW4S9N9_9RHOB</name>
<accession>A0ABW4S9N9</accession>
<keyword evidence="2" id="KW-0812">Transmembrane</keyword>
<feature type="transmembrane region" description="Helical" evidence="2">
    <location>
        <begin position="26"/>
        <end position="46"/>
    </location>
</feature>
<keyword evidence="2" id="KW-0472">Membrane</keyword>
<dbReference type="Proteomes" id="UP001597353">
    <property type="component" value="Unassembled WGS sequence"/>
</dbReference>
<evidence type="ECO:0000313" key="3">
    <source>
        <dbReference type="EMBL" id="MFD1914301.1"/>
    </source>
</evidence>
<feature type="compositionally biased region" description="Basic and acidic residues" evidence="1">
    <location>
        <begin position="83"/>
        <end position="103"/>
    </location>
</feature>
<evidence type="ECO:0008006" key="5">
    <source>
        <dbReference type="Google" id="ProtNLM"/>
    </source>
</evidence>
<gene>
    <name evidence="3" type="ORF">ACFSGJ_19030</name>
</gene>
<keyword evidence="2" id="KW-1133">Transmembrane helix</keyword>
<proteinExistence type="predicted"/>
<feature type="transmembrane region" description="Helical" evidence="2">
    <location>
        <begin position="58"/>
        <end position="78"/>
    </location>
</feature>
<keyword evidence="4" id="KW-1185">Reference proteome</keyword>
<feature type="region of interest" description="Disordered" evidence="1">
    <location>
        <begin position="80"/>
        <end position="103"/>
    </location>
</feature>
<comment type="caution">
    <text evidence="3">The sequence shown here is derived from an EMBL/GenBank/DDBJ whole genome shotgun (WGS) entry which is preliminary data.</text>
</comment>
<organism evidence="3 4">
    <name type="scientific">Halodurantibacterium flavum</name>
    <dbReference type="NCBI Taxonomy" id="1382802"/>
    <lineage>
        <taxon>Bacteria</taxon>
        <taxon>Pseudomonadati</taxon>
        <taxon>Pseudomonadota</taxon>
        <taxon>Alphaproteobacteria</taxon>
        <taxon>Rhodobacterales</taxon>
        <taxon>Paracoccaceae</taxon>
        <taxon>Halodurantibacterium</taxon>
    </lineage>
</organism>
<evidence type="ECO:0000256" key="1">
    <source>
        <dbReference type="SAM" id="MobiDB-lite"/>
    </source>
</evidence>